<dbReference type="AlphaFoldDB" id="A0A645G621"/>
<proteinExistence type="predicted"/>
<organism evidence="1">
    <name type="scientific">bioreactor metagenome</name>
    <dbReference type="NCBI Taxonomy" id="1076179"/>
    <lineage>
        <taxon>unclassified sequences</taxon>
        <taxon>metagenomes</taxon>
        <taxon>ecological metagenomes</taxon>
    </lineage>
</organism>
<name>A0A645G621_9ZZZZ</name>
<dbReference type="EMBL" id="VSSQ01070544">
    <property type="protein sequence ID" value="MPN22328.1"/>
    <property type="molecule type" value="Genomic_DNA"/>
</dbReference>
<reference evidence="1" key="1">
    <citation type="submission" date="2019-08" db="EMBL/GenBank/DDBJ databases">
        <authorList>
            <person name="Kucharzyk K."/>
            <person name="Murdoch R.W."/>
            <person name="Higgins S."/>
            <person name="Loffler F."/>
        </authorList>
    </citation>
    <scope>NUCLEOTIDE SEQUENCE</scope>
</reference>
<gene>
    <name evidence="1" type="ORF">SDC9_169711</name>
</gene>
<sequence>MKELANANRNPLNMNNIVATADNPLLSRLKATNKVPNKNKINGRKLKIEIQAKVPLNKDSIAFFGSSEIETYGTNSKPINTIKLAKVKTKLLTLIFIKKSSIPKRRK</sequence>
<comment type="caution">
    <text evidence="1">The sequence shown here is derived from an EMBL/GenBank/DDBJ whole genome shotgun (WGS) entry which is preliminary data.</text>
</comment>
<evidence type="ECO:0000313" key="1">
    <source>
        <dbReference type="EMBL" id="MPN22328.1"/>
    </source>
</evidence>
<accession>A0A645G621</accession>
<protein>
    <submittedName>
        <fullName evidence="1">Uncharacterized protein</fullName>
    </submittedName>
</protein>